<feature type="compositionally biased region" description="Gly residues" evidence="1">
    <location>
        <begin position="154"/>
        <end position="165"/>
    </location>
</feature>
<feature type="region of interest" description="Disordered" evidence="1">
    <location>
        <begin position="147"/>
        <end position="167"/>
    </location>
</feature>
<evidence type="ECO:0000313" key="2">
    <source>
        <dbReference type="EMBL" id="OAA53939.1"/>
    </source>
</evidence>
<comment type="caution">
    <text evidence="2">The sequence shown here is derived from an EMBL/GenBank/DDBJ whole genome shotgun (WGS) entry which is preliminary data.</text>
</comment>
<feature type="compositionally biased region" description="Polar residues" evidence="1">
    <location>
        <begin position="196"/>
        <end position="206"/>
    </location>
</feature>
<dbReference type="EMBL" id="AZHD01000026">
    <property type="protein sequence ID" value="OAA53939.1"/>
    <property type="molecule type" value="Genomic_DNA"/>
</dbReference>
<evidence type="ECO:0000313" key="3">
    <source>
        <dbReference type="Proteomes" id="UP000076874"/>
    </source>
</evidence>
<dbReference type="Proteomes" id="UP000076874">
    <property type="component" value="Unassembled WGS sequence"/>
</dbReference>
<sequence length="557" mass="60685">MTEEYTPGVNGIELSPALFSGLAFRPKRPEQESVTEVNSQSKQNTQSHTAHLDHTKKTLAAASALVRGRKRTGRVVTRLVVTETHQYAPIEYGERSSDHPMMRPYGGGDALYAAGDDFGDYVYRGNELALEDQEDLLQGLLTTRTRNRNRRKAGGVGAGGAGGKGRALQPAACEPGLLLRNNNKTVGGRIGKARRGTSSTCTVLGNRPQASSLSKVVLARPNQSPVRSNSRDSGDTTGCDNKDSGPTGGVHRLLPARQFLRRERSVSATAPLSPVGDPVPVSSDTLWDAIFAMPGFLFPHTLKYASSSLLPLCKEGDGVRLGRILADPSVVRKCGRSLVRRRLPNFVISVMTFPIRVQHGKGSFERAGGYTCGDEHRPAFWSQFADAFAAWLGLAARGSSRGQIDPFDGGRLLQKLVTLFSTARVRYLYHVHGEFSSTPYLATLSAAKRGGTSPVGSNSRQRAKRRTIVDTDDEDGEEDNTNPSEIYDSVGKVQGERDCENNDIMMDDTAYTTSQTKRTQPSQSQRKVSVATDAWLLFLDKSHNADFDLEMLIDLNI</sequence>
<feature type="region of interest" description="Disordered" evidence="1">
    <location>
        <begin position="187"/>
        <end position="206"/>
    </location>
</feature>
<dbReference type="AlphaFoldDB" id="A0A167M549"/>
<feature type="compositionally biased region" description="Polar residues" evidence="1">
    <location>
        <begin position="32"/>
        <end position="49"/>
    </location>
</feature>
<evidence type="ECO:0000256" key="1">
    <source>
        <dbReference type="SAM" id="MobiDB-lite"/>
    </source>
</evidence>
<gene>
    <name evidence="2" type="ORF">SPI_09146</name>
</gene>
<dbReference type="OrthoDB" id="10641937at2759"/>
<protein>
    <submittedName>
        <fullName evidence="2">Uncharacterized protein</fullName>
    </submittedName>
</protein>
<organism evidence="2 3">
    <name type="scientific">Niveomyces insectorum RCEF 264</name>
    <dbReference type="NCBI Taxonomy" id="1081102"/>
    <lineage>
        <taxon>Eukaryota</taxon>
        <taxon>Fungi</taxon>
        <taxon>Dikarya</taxon>
        <taxon>Ascomycota</taxon>
        <taxon>Pezizomycotina</taxon>
        <taxon>Sordariomycetes</taxon>
        <taxon>Hypocreomycetidae</taxon>
        <taxon>Hypocreales</taxon>
        <taxon>Cordycipitaceae</taxon>
        <taxon>Niveomyces</taxon>
    </lineage>
</organism>
<feature type="region of interest" description="Disordered" evidence="1">
    <location>
        <begin position="448"/>
        <end position="482"/>
    </location>
</feature>
<feature type="region of interest" description="Disordered" evidence="1">
    <location>
        <begin position="212"/>
        <end position="252"/>
    </location>
</feature>
<accession>A0A167M549</accession>
<proteinExistence type="predicted"/>
<reference evidence="2 3" key="1">
    <citation type="journal article" date="2016" name="Genome Biol. Evol.">
        <title>Divergent and convergent evolution of fungal pathogenicity.</title>
        <authorList>
            <person name="Shang Y."/>
            <person name="Xiao G."/>
            <person name="Zheng P."/>
            <person name="Cen K."/>
            <person name="Zhan S."/>
            <person name="Wang C."/>
        </authorList>
    </citation>
    <scope>NUCLEOTIDE SEQUENCE [LARGE SCALE GENOMIC DNA]</scope>
    <source>
        <strain evidence="2 3">RCEF 264</strain>
    </source>
</reference>
<feature type="compositionally biased region" description="Acidic residues" evidence="1">
    <location>
        <begin position="470"/>
        <end position="480"/>
    </location>
</feature>
<feature type="region of interest" description="Disordered" evidence="1">
    <location>
        <begin position="27"/>
        <end position="54"/>
    </location>
</feature>
<keyword evidence="3" id="KW-1185">Reference proteome</keyword>
<name>A0A167M549_9HYPO</name>